<dbReference type="AlphaFoldDB" id="D4L1M3"/>
<dbReference type="PATRIC" id="fig|718255.3.peg.507"/>
<dbReference type="HOGENOM" id="CLU_3276069_0_0_9"/>
<gene>
    <name evidence="1" type="ORF">RO1_31830</name>
</gene>
<proteinExistence type="predicted"/>
<dbReference type="Proteomes" id="UP000008953">
    <property type="component" value="Chromosome"/>
</dbReference>
<protein>
    <submittedName>
        <fullName evidence="1">Uncharacterized protein</fullName>
    </submittedName>
</protein>
<accession>D4L1M3</accession>
<dbReference type="EMBL" id="FP929050">
    <property type="protein sequence ID" value="CBL13513.1"/>
    <property type="molecule type" value="Genomic_DNA"/>
</dbReference>
<evidence type="ECO:0000313" key="2">
    <source>
        <dbReference type="Proteomes" id="UP000008953"/>
    </source>
</evidence>
<name>D4L1M3_9FIRM</name>
<dbReference type="KEGG" id="rix:RO1_31830"/>
<reference evidence="1 2" key="2">
    <citation type="submission" date="2010-03" db="EMBL/GenBank/DDBJ databases">
        <authorList>
            <person name="Pajon A."/>
        </authorList>
    </citation>
    <scope>NUCLEOTIDE SEQUENCE [LARGE SCALE GENOMIC DNA]</scope>
    <source>
        <strain evidence="1 2">XB6B4</strain>
    </source>
</reference>
<evidence type="ECO:0000313" key="1">
    <source>
        <dbReference type="EMBL" id="CBL13513.1"/>
    </source>
</evidence>
<sequence>MYFSHYPPFCVKLILFTGKLWKIYGIPVCTSTGTKDIIRRG</sequence>
<reference evidence="1 2" key="1">
    <citation type="submission" date="2010-03" db="EMBL/GenBank/DDBJ databases">
        <title>The genome sequence of Roseburia intestinalis XB6B4.</title>
        <authorList>
            <consortium name="metaHIT consortium -- http://www.metahit.eu/"/>
            <person name="Pajon A."/>
            <person name="Turner K."/>
            <person name="Parkhill J."/>
            <person name="Bernalier A."/>
        </authorList>
    </citation>
    <scope>NUCLEOTIDE SEQUENCE [LARGE SCALE GENOMIC DNA]</scope>
    <source>
        <strain evidence="1 2">XB6B4</strain>
    </source>
</reference>
<organism evidence="1 2">
    <name type="scientific">Roseburia intestinalis XB6B4</name>
    <dbReference type="NCBI Taxonomy" id="718255"/>
    <lineage>
        <taxon>Bacteria</taxon>
        <taxon>Bacillati</taxon>
        <taxon>Bacillota</taxon>
        <taxon>Clostridia</taxon>
        <taxon>Lachnospirales</taxon>
        <taxon>Lachnospiraceae</taxon>
        <taxon>Roseburia</taxon>
    </lineage>
</organism>